<dbReference type="Gene3D" id="3.30.70.270">
    <property type="match status" value="1"/>
</dbReference>
<dbReference type="CDD" id="cd01949">
    <property type="entry name" value="GGDEF"/>
    <property type="match status" value="1"/>
</dbReference>
<proteinExistence type="predicted"/>
<evidence type="ECO:0000256" key="2">
    <source>
        <dbReference type="ARBA" id="ARBA00012528"/>
    </source>
</evidence>
<evidence type="ECO:0000256" key="1">
    <source>
        <dbReference type="ARBA" id="ARBA00001946"/>
    </source>
</evidence>
<dbReference type="SUPFAM" id="SSF55073">
    <property type="entry name" value="Nucleotide cyclase"/>
    <property type="match status" value="1"/>
</dbReference>
<evidence type="ECO:0000256" key="6">
    <source>
        <dbReference type="SAM" id="Phobius"/>
    </source>
</evidence>
<evidence type="ECO:0000256" key="4">
    <source>
        <dbReference type="SAM" id="Coils"/>
    </source>
</evidence>
<dbReference type="Pfam" id="PF07495">
    <property type="entry name" value="Y_Y_Y"/>
    <property type="match status" value="1"/>
</dbReference>
<accession>I8T1Y9</accession>
<evidence type="ECO:0000313" key="10">
    <source>
        <dbReference type="Proteomes" id="UP000003704"/>
    </source>
</evidence>
<protein>
    <recommendedName>
        <fullName evidence="2">diguanylate cyclase</fullName>
        <ecNumber evidence="2">2.7.7.65</ecNumber>
    </recommendedName>
</protein>
<dbReference type="InterPro" id="IPR043128">
    <property type="entry name" value="Rev_trsase/Diguanyl_cyclase"/>
</dbReference>
<dbReference type="SUPFAM" id="SSF63829">
    <property type="entry name" value="Calcium-dependent phosphotriesterase"/>
    <property type="match status" value="2"/>
</dbReference>
<keyword evidence="6" id="KW-1133">Transmembrane helix</keyword>
<dbReference type="PROSITE" id="PS50887">
    <property type="entry name" value="GGDEF"/>
    <property type="match status" value="1"/>
</dbReference>
<dbReference type="Proteomes" id="UP000003704">
    <property type="component" value="Unassembled WGS sequence"/>
</dbReference>
<dbReference type="Pfam" id="PF07494">
    <property type="entry name" value="Reg_prop"/>
    <property type="match status" value="2"/>
</dbReference>
<dbReference type="GO" id="GO:0043709">
    <property type="term" value="P:cell adhesion involved in single-species biofilm formation"/>
    <property type="evidence" value="ECO:0007669"/>
    <property type="project" value="TreeGrafter"/>
</dbReference>
<dbReference type="PANTHER" id="PTHR45138">
    <property type="entry name" value="REGULATORY COMPONENTS OF SENSORY TRANSDUCTION SYSTEM"/>
    <property type="match status" value="1"/>
</dbReference>
<dbReference type="InterPro" id="IPR000160">
    <property type="entry name" value="GGDEF_dom"/>
</dbReference>
<dbReference type="InterPro" id="IPR013783">
    <property type="entry name" value="Ig-like_fold"/>
</dbReference>
<dbReference type="InterPro" id="IPR011110">
    <property type="entry name" value="Reg_prop"/>
</dbReference>
<sequence>MLASCLGLLVSLTALPQSMAADAQASPAPMPAPYLFETYGRAQGLANPNVFSLLQDREGFLWVGTQRGLYRFEGTRFRHFADAQGRSEQGGDGNLMGALLQDRAGRIWVGTQSGLYVVEGDGLAAVNGEDGRPLSLNATTSTLAESPDGRLLVVAVSKLLQVHSGPGGWRAEAYAPDDPAHRLETGTQIRSVGTDADGTVWIGCAAQLCELAEGSLRVWDESAGVPNTEWYRYAVDGDGTFWAMSLEHIIALPKGATRFEDRTPGVPMLAGAHIFVLAPDAQGRMRTSLGSGIAVWRDGKWNEQTASDGLPEPPVIAMLAAADDSSWYGVAGSGLLRRLGDDRWRHLRPADGLQNGMVWSMADDLLGRTWIATHLGVDLYDPRAGQGERALAPWAEGARLGVGSVQYVRRDRQGRMWLAGNDGQILVHDPRSGATQRGKVTDSINDLLVDAADRVWIATYEGVSRVSMGDGELRIERVHAKDRGYRQLMSDGRSVVAVADRELLRVGEQGASRLPYAPAQEAPAFGYGDMTRDGALWLVDSARGGLVRLSDIQSTKPEFIAFPALAKDTAAFLSSDRQDRIWIGTDSGVIVYDHGRWHRLAHGDGLVWDDCDSGAFYVGDDGSITIGTSNGLTRLYDVGPLLAELKAPRASIIEKHWNGGPITIDRDGRGLATSGRRNELTMQFAAWPLGSARQMLFRYRLLGVDEDWIESQHADVRYPKLPWGDYRFELQAFDPQRQLSSETVEFDFSVPPSWWQRRPVIALLLLLVAGSIAIAMRALMNWRERRLIAQHQHLEKIVEERTRELERDKQALIEAREDLRILAARDGLTGLLNRTAIFNRLQSELDAGARNGRRTAAVLIDIDHFKSINDNHGHPVGDEVLREVAARLAGAVRSDDGVGRYGGEEFLVVLSNFGSGADERIKRLMNALRSRPITFSGGSLSITSSAGVAWAEGEGVDIAALINRADQALYAAKRGGRDRVEMAESGETGNERRET</sequence>
<dbReference type="EC" id="2.7.7.65" evidence="2"/>
<dbReference type="SUPFAM" id="SSF82171">
    <property type="entry name" value="DPP6 N-terminal domain-like"/>
    <property type="match status" value="1"/>
</dbReference>
<feature type="signal peptide" evidence="7">
    <location>
        <begin position="1"/>
        <end position="20"/>
    </location>
</feature>
<feature type="chain" id="PRO_5003714360" description="diguanylate cyclase" evidence="7">
    <location>
        <begin position="21"/>
        <end position="995"/>
    </location>
</feature>
<evidence type="ECO:0000313" key="9">
    <source>
        <dbReference type="EMBL" id="EIT67930.1"/>
    </source>
</evidence>
<evidence type="ECO:0000259" key="8">
    <source>
        <dbReference type="PROSITE" id="PS50887"/>
    </source>
</evidence>
<evidence type="ECO:0000256" key="3">
    <source>
        <dbReference type="ARBA" id="ARBA00034247"/>
    </source>
</evidence>
<evidence type="ECO:0000256" key="5">
    <source>
        <dbReference type="SAM" id="MobiDB-lite"/>
    </source>
</evidence>
<keyword evidence="10" id="KW-1185">Reference proteome</keyword>
<dbReference type="InterPro" id="IPR029787">
    <property type="entry name" value="Nucleotide_cyclase"/>
</dbReference>
<gene>
    <name evidence="9" type="ORF">WQQ_43650</name>
</gene>
<dbReference type="GO" id="GO:1902201">
    <property type="term" value="P:negative regulation of bacterial-type flagellum-dependent cell motility"/>
    <property type="evidence" value="ECO:0007669"/>
    <property type="project" value="TreeGrafter"/>
</dbReference>
<keyword evidence="6" id="KW-0472">Membrane</keyword>
<dbReference type="GO" id="GO:0005886">
    <property type="term" value="C:plasma membrane"/>
    <property type="evidence" value="ECO:0007669"/>
    <property type="project" value="TreeGrafter"/>
</dbReference>
<dbReference type="FunFam" id="3.30.70.270:FF:000001">
    <property type="entry name" value="Diguanylate cyclase domain protein"/>
    <property type="match status" value="1"/>
</dbReference>
<dbReference type="Gene3D" id="2.130.10.10">
    <property type="entry name" value="YVTN repeat-like/Quinoprotein amine dehydrogenase"/>
    <property type="match status" value="3"/>
</dbReference>
<name>I8T1Y9_9GAMM</name>
<dbReference type="PANTHER" id="PTHR45138:SF9">
    <property type="entry name" value="DIGUANYLATE CYCLASE DGCM-RELATED"/>
    <property type="match status" value="1"/>
</dbReference>
<dbReference type="NCBIfam" id="TIGR00254">
    <property type="entry name" value="GGDEF"/>
    <property type="match status" value="1"/>
</dbReference>
<feature type="transmembrane region" description="Helical" evidence="6">
    <location>
        <begin position="760"/>
        <end position="780"/>
    </location>
</feature>
<dbReference type="InterPro" id="IPR011123">
    <property type="entry name" value="Y_Y_Y"/>
</dbReference>
<dbReference type="InterPro" id="IPR015943">
    <property type="entry name" value="WD40/YVTN_repeat-like_dom_sf"/>
</dbReference>
<dbReference type="EMBL" id="AKGD01000004">
    <property type="protein sequence ID" value="EIT67930.1"/>
    <property type="molecule type" value="Genomic_DNA"/>
</dbReference>
<keyword evidence="7" id="KW-0732">Signal</keyword>
<dbReference type="InterPro" id="IPR050469">
    <property type="entry name" value="Diguanylate_Cyclase"/>
</dbReference>
<reference evidence="9 10" key="1">
    <citation type="journal article" date="2012" name="J. Bacteriol.">
        <title>Genome Sequence of n-Alkane-Degrading Hydrocarboniphaga effusa Strain AP103T (ATCC BAA-332T).</title>
        <authorList>
            <person name="Chang H.K."/>
            <person name="Zylstra G.J."/>
            <person name="Chae J.C."/>
        </authorList>
    </citation>
    <scope>NUCLEOTIDE SEQUENCE [LARGE SCALE GENOMIC DNA]</scope>
    <source>
        <strain evidence="9 10">AP103</strain>
    </source>
</reference>
<dbReference type="Gene3D" id="2.60.40.10">
    <property type="entry name" value="Immunoglobulins"/>
    <property type="match status" value="1"/>
</dbReference>
<dbReference type="STRING" id="1172194.WQQ_43650"/>
<organism evidence="9 10">
    <name type="scientific">Hydrocarboniphaga effusa AP103</name>
    <dbReference type="NCBI Taxonomy" id="1172194"/>
    <lineage>
        <taxon>Bacteria</taxon>
        <taxon>Pseudomonadati</taxon>
        <taxon>Pseudomonadota</taxon>
        <taxon>Gammaproteobacteria</taxon>
        <taxon>Nevskiales</taxon>
        <taxon>Nevskiaceae</taxon>
        <taxon>Hydrocarboniphaga</taxon>
    </lineage>
</organism>
<dbReference type="Pfam" id="PF00990">
    <property type="entry name" value="GGDEF"/>
    <property type="match status" value="1"/>
</dbReference>
<feature type="domain" description="GGDEF" evidence="8">
    <location>
        <begin position="853"/>
        <end position="985"/>
    </location>
</feature>
<feature type="coiled-coil region" evidence="4">
    <location>
        <begin position="798"/>
        <end position="825"/>
    </location>
</feature>
<comment type="caution">
    <text evidence="9">The sequence shown here is derived from an EMBL/GenBank/DDBJ whole genome shotgun (WGS) entry which is preliminary data.</text>
</comment>
<dbReference type="SMART" id="SM00267">
    <property type="entry name" value="GGDEF"/>
    <property type="match status" value="1"/>
</dbReference>
<dbReference type="GO" id="GO:0052621">
    <property type="term" value="F:diguanylate cyclase activity"/>
    <property type="evidence" value="ECO:0007669"/>
    <property type="project" value="UniProtKB-EC"/>
</dbReference>
<dbReference type="PATRIC" id="fig|1172194.4.peg.4231"/>
<comment type="catalytic activity">
    <reaction evidence="3">
        <text>2 GTP = 3',3'-c-di-GMP + 2 diphosphate</text>
        <dbReference type="Rhea" id="RHEA:24898"/>
        <dbReference type="ChEBI" id="CHEBI:33019"/>
        <dbReference type="ChEBI" id="CHEBI:37565"/>
        <dbReference type="ChEBI" id="CHEBI:58805"/>
        <dbReference type="EC" id="2.7.7.65"/>
    </reaction>
</comment>
<dbReference type="RefSeq" id="WP_007187300.1">
    <property type="nucleotide sequence ID" value="NZ_AKGD01000004.1"/>
</dbReference>
<keyword evidence="6" id="KW-0812">Transmembrane</keyword>
<evidence type="ECO:0000256" key="7">
    <source>
        <dbReference type="SAM" id="SignalP"/>
    </source>
</evidence>
<keyword evidence="4" id="KW-0175">Coiled coil</keyword>
<dbReference type="AlphaFoldDB" id="I8T1Y9"/>
<feature type="region of interest" description="Disordered" evidence="5">
    <location>
        <begin position="975"/>
        <end position="995"/>
    </location>
</feature>
<comment type="cofactor">
    <cofactor evidence="1">
        <name>Mg(2+)</name>
        <dbReference type="ChEBI" id="CHEBI:18420"/>
    </cofactor>
</comment>